<proteinExistence type="predicted"/>
<reference evidence="1" key="1">
    <citation type="submission" date="2018-05" db="EMBL/GenBank/DDBJ databases">
        <authorList>
            <person name="Lanie J.A."/>
            <person name="Ng W.-L."/>
            <person name="Kazmierczak K.M."/>
            <person name="Andrzejewski T.M."/>
            <person name="Davidsen T.M."/>
            <person name="Wayne K.J."/>
            <person name="Tettelin H."/>
            <person name="Glass J.I."/>
            <person name="Rusch D."/>
            <person name="Podicherti R."/>
            <person name="Tsui H.-C.T."/>
            <person name="Winkler M.E."/>
        </authorList>
    </citation>
    <scope>NUCLEOTIDE SEQUENCE</scope>
</reference>
<gene>
    <name evidence="1" type="ORF">METZ01_LOCUS225233</name>
</gene>
<dbReference type="InterPro" id="IPR021674">
    <property type="entry name" value="Phage_T4_Gp14_neck-protein"/>
</dbReference>
<protein>
    <recommendedName>
        <fullName evidence="2">Neck protein</fullName>
    </recommendedName>
</protein>
<organism evidence="1">
    <name type="scientific">marine metagenome</name>
    <dbReference type="NCBI Taxonomy" id="408172"/>
    <lineage>
        <taxon>unclassified sequences</taxon>
        <taxon>metagenomes</taxon>
        <taxon>ecological metagenomes</taxon>
    </lineage>
</organism>
<evidence type="ECO:0008006" key="2">
    <source>
        <dbReference type="Google" id="ProtNLM"/>
    </source>
</evidence>
<accession>A0A382GBV5</accession>
<dbReference type="AlphaFoldDB" id="A0A382GBV5"/>
<dbReference type="EMBL" id="UINC01054541">
    <property type="protein sequence ID" value="SVB72379.1"/>
    <property type="molecule type" value="Genomic_DNA"/>
</dbReference>
<sequence length="289" mass="32183">MPTSSYFRTFDAKNEQELLHSLVTESIQIYGHDVSYIPRTLVNTDTVLGEDSISEYKDAYSVEMYIKSVDGFEGEGDLISKFGLEVRDQIVFSLARRAWEGLDLGVRPKEGDLIYFPLTNKLFQIMFVEHETPFYQNGALPTFDLTCELFTYSDEKIDTDIDEIDVIEQKQSFVRTFELSSISGTFVEGETVTGGTSSITGEVARWDAATSYLYLINMTGTFTLNEIITGATSLATGTYSTKITTDETTETLSTIDAGTSDDVSSNKQFEIDADSVFDFTEGNPFGDNP</sequence>
<evidence type="ECO:0000313" key="1">
    <source>
        <dbReference type="EMBL" id="SVB72379.1"/>
    </source>
</evidence>
<name>A0A382GBV5_9ZZZZ</name>
<dbReference type="Pfam" id="PF11649">
    <property type="entry name" value="T4_neck-protein"/>
    <property type="match status" value="1"/>
</dbReference>